<name>A0A6F8YRG7_9ACTN</name>
<organism evidence="1 2">
    <name type="scientific">Phytohabitans suffuscus</name>
    <dbReference type="NCBI Taxonomy" id="624315"/>
    <lineage>
        <taxon>Bacteria</taxon>
        <taxon>Bacillati</taxon>
        <taxon>Actinomycetota</taxon>
        <taxon>Actinomycetes</taxon>
        <taxon>Micromonosporales</taxon>
        <taxon>Micromonosporaceae</taxon>
    </lineage>
</organism>
<reference evidence="1 2" key="2">
    <citation type="submission" date="2020-03" db="EMBL/GenBank/DDBJ databases">
        <authorList>
            <person name="Ichikawa N."/>
            <person name="Kimura A."/>
            <person name="Kitahashi Y."/>
            <person name="Uohara A."/>
        </authorList>
    </citation>
    <scope>NUCLEOTIDE SEQUENCE [LARGE SCALE GENOMIC DNA]</scope>
    <source>
        <strain evidence="1 2">NBRC 105367</strain>
    </source>
</reference>
<protein>
    <recommendedName>
        <fullName evidence="3">DUF4265 domain-containing protein</fullName>
    </recommendedName>
</protein>
<dbReference type="Pfam" id="PF14085">
    <property type="entry name" value="DUF4265"/>
    <property type="match status" value="1"/>
</dbReference>
<dbReference type="Proteomes" id="UP000503011">
    <property type="component" value="Chromosome"/>
</dbReference>
<keyword evidence="2" id="KW-1185">Reference proteome</keyword>
<reference evidence="1 2" key="1">
    <citation type="submission" date="2020-03" db="EMBL/GenBank/DDBJ databases">
        <title>Whole genome shotgun sequence of Phytohabitans suffuscus NBRC 105367.</title>
        <authorList>
            <person name="Komaki H."/>
            <person name="Tamura T."/>
        </authorList>
    </citation>
    <scope>NUCLEOTIDE SEQUENCE [LARGE SCALE GENOMIC DNA]</scope>
    <source>
        <strain evidence="1 2">NBRC 105367</strain>
    </source>
</reference>
<dbReference type="EMBL" id="AP022871">
    <property type="protein sequence ID" value="BCB88785.1"/>
    <property type="molecule type" value="Genomic_DNA"/>
</dbReference>
<evidence type="ECO:0000313" key="2">
    <source>
        <dbReference type="Proteomes" id="UP000503011"/>
    </source>
</evidence>
<proteinExistence type="predicted"/>
<dbReference type="AlphaFoldDB" id="A0A6F8YRG7"/>
<accession>A0A6F8YRG7</accession>
<dbReference type="KEGG" id="psuu:Psuf_060980"/>
<gene>
    <name evidence="1" type="ORF">Psuf_060980</name>
</gene>
<dbReference type="InterPro" id="IPR025361">
    <property type="entry name" value="DUF4265"/>
</dbReference>
<evidence type="ECO:0000313" key="1">
    <source>
        <dbReference type="EMBL" id="BCB88785.1"/>
    </source>
</evidence>
<sequence length="144" mass="15303">MFGGPATALGMGAEVLAPDRVRLPFAPWAALNAAKGDIFRVQRGTDGELWVQEKLEASGYCAIRVVLASDSPLGPLDTGTEVILEKFTALGVTGGGMFGLAVIDVPPEADLYLVRHLLNSGARDGWWDYDELCVTDAWNAAEAP</sequence>
<evidence type="ECO:0008006" key="3">
    <source>
        <dbReference type="Google" id="ProtNLM"/>
    </source>
</evidence>